<keyword evidence="6" id="KW-0813">Transport</keyword>
<dbReference type="GO" id="GO:0030904">
    <property type="term" value="C:retromer complex"/>
    <property type="evidence" value="ECO:0007669"/>
    <property type="project" value="TreeGrafter"/>
</dbReference>
<feature type="domain" description="PX" evidence="13">
    <location>
        <begin position="1"/>
        <end position="124"/>
    </location>
</feature>
<gene>
    <name evidence="14" type="ORF">CUNI_LOCUS7363</name>
</gene>
<keyword evidence="11" id="KW-0472">Membrane</keyword>
<organism evidence="14 15">
    <name type="scientific">Candidula unifasciata</name>
    <dbReference type="NCBI Taxonomy" id="100452"/>
    <lineage>
        <taxon>Eukaryota</taxon>
        <taxon>Metazoa</taxon>
        <taxon>Spiralia</taxon>
        <taxon>Lophotrochozoa</taxon>
        <taxon>Mollusca</taxon>
        <taxon>Gastropoda</taxon>
        <taxon>Heterobranchia</taxon>
        <taxon>Euthyneura</taxon>
        <taxon>Panpulmonata</taxon>
        <taxon>Eupulmonata</taxon>
        <taxon>Stylommatophora</taxon>
        <taxon>Helicina</taxon>
        <taxon>Helicoidea</taxon>
        <taxon>Geomitridae</taxon>
        <taxon>Candidula</taxon>
    </lineage>
</organism>
<sequence>MSSFPVPTFLDVPIPTSTFQDISFPDTHFPRLFKLKESSVRRRYSDFEWLRNELERDSKIVVPPLPGKALKRQLPFRGDDGIFEDEFIEERRKGLEQFINKVAGHPLAQNEKCLHMFLQEQIIDKNYVPGKIRTT</sequence>
<dbReference type="GO" id="GO:0000139">
    <property type="term" value="C:Golgi membrane"/>
    <property type="evidence" value="ECO:0007669"/>
    <property type="project" value="UniProtKB-SubCell"/>
</dbReference>
<dbReference type="SMART" id="SM00312">
    <property type="entry name" value="PX"/>
    <property type="match status" value="1"/>
</dbReference>
<evidence type="ECO:0000256" key="6">
    <source>
        <dbReference type="ARBA" id="ARBA00022448"/>
    </source>
</evidence>
<keyword evidence="9" id="KW-0333">Golgi apparatus</keyword>
<dbReference type="EMBL" id="CAJHNH020001166">
    <property type="protein sequence ID" value="CAG5121805.1"/>
    <property type="molecule type" value="Genomic_DNA"/>
</dbReference>
<dbReference type="InterPro" id="IPR051074">
    <property type="entry name" value="Sorting_Nexin"/>
</dbReference>
<name>A0A8S3Z1B7_9EUPU</name>
<comment type="function">
    <text evidence="12">Required for retention of late Golgi membrane proteins. Component of the retrieval machinery that functions by direct interaction with the cytosolic tails of certain TGN membrane proteins during the sorting/budding process at the prevacuolar compartment. Binds phosphatidylinositol 3-phosphate (PtdIns(P3)).</text>
</comment>
<dbReference type="GO" id="GO:0032456">
    <property type="term" value="P:endocytic recycling"/>
    <property type="evidence" value="ECO:0007669"/>
    <property type="project" value="TreeGrafter"/>
</dbReference>
<dbReference type="PROSITE" id="PS50195">
    <property type="entry name" value="PX"/>
    <property type="match status" value="1"/>
</dbReference>
<evidence type="ECO:0000256" key="8">
    <source>
        <dbReference type="ARBA" id="ARBA00022927"/>
    </source>
</evidence>
<evidence type="ECO:0000313" key="15">
    <source>
        <dbReference type="Proteomes" id="UP000678393"/>
    </source>
</evidence>
<evidence type="ECO:0000256" key="4">
    <source>
        <dbReference type="ARBA" id="ARBA00010883"/>
    </source>
</evidence>
<dbReference type="OrthoDB" id="5227681at2759"/>
<evidence type="ECO:0000256" key="2">
    <source>
        <dbReference type="ARBA" id="ARBA00004255"/>
    </source>
</evidence>
<keyword evidence="15" id="KW-1185">Reference proteome</keyword>
<dbReference type="SUPFAM" id="SSF64268">
    <property type="entry name" value="PX domain"/>
    <property type="match status" value="1"/>
</dbReference>
<evidence type="ECO:0000256" key="1">
    <source>
        <dbReference type="ARBA" id="ARBA00004179"/>
    </source>
</evidence>
<keyword evidence="10" id="KW-0446">Lipid-binding</keyword>
<dbReference type="PANTHER" id="PTHR45963">
    <property type="entry name" value="RE52028P"/>
    <property type="match status" value="1"/>
</dbReference>
<dbReference type="Pfam" id="PF00787">
    <property type="entry name" value="PX"/>
    <property type="match status" value="1"/>
</dbReference>
<evidence type="ECO:0000313" key="14">
    <source>
        <dbReference type="EMBL" id="CAG5121805.1"/>
    </source>
</evidence>
<accession>A0A8S3Z1B7</accession>
<dbReference type="GO" id="GO:0031901">
    <property type="term" value="C:early endosome membrane"/>
    <property type="evidence" value="ECO:0007669"/>
    <property type="project" value="TreeGrafter"/>
</dbReference>
<evidence type="ECO:0000256" key="10">
    <source>
        <dbReference type="ARBA" id="ARBA00023121"/>
    </source>
</evidence>
<proteinExistence type="inferred from homology"/>
<reference evidence="14" key="1">
    <citation type="submission" date="2021-04" db="EMBL/GenBank/DDBJ databases">
        <authorList>
            <consortium name="Molecular Ecology Group"/>
        </authorList>
    </citation>
    <scope>NUCLEOTIDE SEQUENCE</scope>
</reference>
<comment type="subcellular location">
    <subcellularLocation>
        <location evidence="3">Cytoplasm</location>
    </subcellularLocation>
    <subcellularLocation>
        <location evidence="2">Golgi apparatus membrane</location>
        <topology evidence="2">Peripheral membrane protein</topology>
        <orientation evidence="2">Cytoplasmic side</orientation>
    </subcellularLocation>
    <subcellularLocation>
        <location evidence="1">Prevacuolar compartment membrane</location>
        <topology evidence="1">Peripheral membrane protein</topology>
        <orientation evidence="1">Cytoplasmic side</orientation>
    </subcellularLocation>
</comment>
<comment type="caution">
    <text evidence="14">The sequence shown here is derived from an EMBL/GenBank/DDBJ whole genome shotgun (WGS) entry which is preliminary data.</text>
</comment>
<evidence type="ECO:0000256" key="9">
    <source>
        <dbReference type="ARBA" id="ARBA00023034"/>
    </source>
</evidence>
<evidence type="ECO:0000256" key="11">
    <source>
        <dbReference type="ARBA" id="ARBA00023136"/>
    </source>
</evidence>
<evidence type="ECO:0000256" key="5">
    <source>
        <dbReference type="ARBA" id="ARBA00020436"/>
    </source>
</evidence>
<dbReference type="InterPro" id="IPR001683">
    <property type="entry name" value="PX_dom"/>
</dbReference>
<keyword evidence="7" id="KW-0963">Cytoplasm</keyword>
<dbReference type="Proteomes" id="UP000678393">
    <property type="component" value="Unassembled WGS sequence"/>
</dbReference>
<dbReference type="InterPro" id="IPR036871">
    <property type="entry name" value="PX_dom_sf"/>
</dbReference>
<dbReference type="CDD" id="cd06894">
    <property type="entry name" value="PX_SNX3_like"/>
    <property type="match status" value="1"/>
</dbReference>
<dbReference type="PANTHER" id="PTHR45963:SF2">
    <property type="entry name" value="RE52028P"/>
    <property type="match status" value="1"/>
</dbReference>
<dbReference type="GO" id="GO:0015031">
    <property type="term" value="P:protein transport"/>
    <property type="evidence" value="ECO:0007669"/>
    <property type="project" value="UniProtKB-KW"/>
</dbReference>
<dbReference type="AlphaFoldDB" id="A0A8S3Z1B7"/>
<dbReference type="GO" id="GO:0032266">
    <property type="term" value="F:phosphatidylinositol-3-phosphate binding"/>
    <property type="evidence" value="ECO:0007669"/>
    <property type="project" value="TreeGrafter"/>
</dbReference>
<comment type="similarity">
    <text evidence="4">Belongs to the sorting nexin family.</text>
</comment>
<evidence type="ECO:0000256" key="3">
    <source>
        <dbReference type="ARBA" id="ARBA00004496"/>
    </source>
</evidence>
<protein>
    <recommendedName>
        <fullName evidence="5">Sorting nexin-3</fullName>
    </recommendedName>
</protein>
<dbReference type="GO" id="GO:0034499">
    <property type="term" value="P:late endosome to Golgi transport"/>
    <property type="evidence" value="ECO:0007669"/>
    <property type="project" value="TreeGrafter"/>
</dbReference>
<evidence type="ECO:0000256" key="12">
    <source>
        <dbReference type="ARBA" id="ARBA00025533"/>
    </source>
</evidence>
<evidence type="ECO:0000256" key="7">
    <source>
        <dbReference type="ARBA" id="ARBA00022490"/>
    </source>
</evidence>
<keyword evidence="8" id="KW-0653">Protein transport</keyword>
<evidence type="ECO:0000259" key="13">
    <source>
        <dbReference type="PROSITE" id="PS50195"/>
    </source>
</evidence>
<dbReference type="Gene3D" id="3.30.1520.10">
    <property type="entry name" value="Phox-like domain"/>
    <property type="match status" value="1"/>
</dbReference>